<dbReference type="Proteomes" id="UP001187192">
    <property type="component" value="Unassembled WGS sequence"/>
</dbReference>
<evidence type="ECO:0000313" key="2">
    <source>
        <dbReference type="Proteomes" id="UP001187192"/>
    </source>
</evidence>
<accession>A0AA88DEB3</accession>
<organism evidence="1 2">
    <name type="scientific">Ficus carica</name>
    <name type="common">Common fig</name>
    <dbReference type="NCBI Taxonomy" id="3494"/>
    <lineage>
        <taxon>Eukaryota</taxon>
        <taxon>Viridiplantae</taxon>
        <taxon>Streptophyta</taxon>
        <taxon>Embryophyta</taxon>
        <taxon>Tracheophyta</taxon>
        <taxon>Spermatophyta</taxon>
        <taxon>Magnoliopsida</taxon>
        <taxon>eudicotyledons</taxon>
        <taxon>Gunneridae</taxon>
        <taxon>Pentapetalae</taxon>
        <taxon>rosids</taxon>
        <taxon>fabids</taxon>
        <taxon>Rosales</taxon>
        <taxon>Moraceae</taxon>
        <taxon>Ficeae</taxon>
        <taxon>Ficus</taxon>
    </lineage>
</organism>
<dbReference type="AlphaFoldDB" id="A0AA88DEB3"/>
<gene>
    <name evidence="1" type="ORF">TIFTF001_021174</name>
</gene>
<sequence>MGRSCRGIAKEEFTIAATCKGEIAVAVLQKGDLCLGPARGGSFNDVSWRKRRSFLCGVERFWRRCWWEI</sequence>
<protein>
    <submittedName>
        <fullName evidence="1">Uncharacterized protein</fullName>
    </submittedName>
</protein>
<comment type="caution">
    <text evidence="1">The sequence shown here is derived from an EMBL/GenBank/DDBJ whole genome shotgun (WGS) entry which is preliminary data.</text>
</comment>
<reference evidence="1" key="1">
    <citation type="submission" date="2023-07" db="EMBL/GenBank/DDBJ databases">
        <title>draft genome sequence of fig (Ficus carica).</title>
        <authorList>
            <person name="Takahashi T."/>
            <person name="Nishimura K."/>
        </authorList>
    </citation>
    <scope>NUCLEOTIDE SEQUENCE</scope>
</reference>
<name>A0AA88DEB3_FICCA</name>
<dbReference type="EMBL" id="BTGU01000040">
    <property type="protein sequence ID" value="GMN52017.1"/>
    <property type="molecule type" value="Genomic_DNA"/>
</dbReference>
<proteinExistence type="predicted"/>
<evidence type="ECO:0000313" key="1">
    <source>
        <dbReference type="EMBL" id="GMN52017.1"/>
    </source>
</evidence>
<keyword evidence="2" id="KW-1185">Reference proteome</keyword>